<feature type="compositionally biased region" description="Basic and acidic residues" evidence="17">
    <location>
        <begin position="492"/>
        <end position="506"/>
    </location>
</feature>
<feature type="transmembrane region" description="Helical" evidence="18">
    <location>
        <begin position="307"/>
        <end position="326"/>
    </location>
</feature>
<evidence type="ECO:0000256" key="1">
    <source>
        <dbReference type="ARBA" id="ARBA00004141"/>
    </source>
</evidence>
<dbReference type="Pfam" id="PF01699">
    <property type="entry name" value="Na_Ca_ex"/>
    <property type="match status" value="2"/>
</dbReference>
<accession>A0A811LE63</accession>
<dbReference type="GO" id="GO:0005886">
    <property type="term" value="C:plasma membrane"/>
    <property type="evidence" value="ECO:0007669"/>
    <property type="project" value="TreeGrafter"/>
</dbReference>
<dbReference type="InterPro" id="IPR004481">
    <property type="entry name" value="K/Na/Ca-exchanger"/>
</dbReference>
<dbReference type="FunFam" id="1.20.1420.30:FF:000009">
    <property type="entry name" value="sodium/potassium/calcium exchanger 5 isoform X2"/>
    <property type="match status" value="1"/>
</dbReference>
<evidence type="ECO:0000256" key="16">
    <source>
        <dbReference type="ARBA" id="ARBA00023201"/>
    </source>
</evidence>
<dbReference type="Proteomes" id="UP000614601">
    <property type="component" value="Unassembled WGS sequence"/>
</dbReference>
<keyword evidence="9" id="KW-0106">Calcium</keyword>
<feature type="transmembrane region" description="Helical" evidence="18">
    <location>
        <begin position="550"/>
        <end position="573"/>
    </location>
</feature>
<feature type="transmembrane region" description="Helical" evidence="18">
    <location>
        <begin position="21"/>
        <end position="49"/>
    </location>
</feature>
<dbReference type="GO" id="GO:0008273">
    <property type="term" value="F:calcium, potassium:sodium antiporter activity"/>
    <property type="evidence" value="ECO:0007669"/>
    <property type="project" value="TreeGrafter"/>
</dbReference>
<dbReference type="GO" id="GO:0006874">
    <property type="term" value="P:intracellular calcium ion homeostasis"/>
    <property type="evidence" value="ECO:0007669"/>
    <property type="project" value="TreeGrafter"/>
</dbReference>
<feature type="transmembrane region" description="Helical" evidence="18">
    <location>
        <begin position="688"/>
        <end position="708"/>
    </location>
</feature>
<keyword evidence="12 18" id="KW-1133">Transmembrane helix</keyword>
<keyword evidence="13" id="KW-0915">Sodium</keyword>
<dbReference type="EMBL" id="CAJFDH010000005">
    <property type="protein sequence ID" value="CAD5225345.1"/>
    <property type="molecule type" value="Genomic_DNA"/>
</dbReference>
<evidence type="ECO:0000256" key="14">
    <source>
        <dbReference type="ARBA" id="ARBA00023065"/>
    </source>
</evidence>
<keyword evidence="7 18" id="KW-0812">Transmembrane</keyword>
<dbReference type="GO" id="GO:0015293">
    <property type="term" value="F:symporter activity"/>
    <property type="evidence" value="ECO:0007669"/>
    <property type="project" value="UniProtKB-KW"/>
</dbReference>
<dbReference type="Proteomes" id="UP000783686">
    <property type="component" value="Unassembled WGS sequence"/>
</dbReference>
<dbReference type="InterPro" id="IPR044880">
    <property type="entry name" value="NCX_ion-bd_dom_sf"/>
</dbReference>
<feature type="transmembrane region" description="Helical" evidence="18">
    <location>
        <begin position="178"/>
        <end position="197"/>
    </location>
</feature>
<evidence type="ECO:0000256" key="5">
    <source>
        <dbReference type="ARBA" id="ARBA00022538"/>
    </source>
</evidence>
<evidence type="ECO:0000256" key="11">
    <source>
        <dbReference type="ARBA" id="ARBA00022958"/>
    </source>
</evidence>
<feature type="transmembrane region" description="Helical" evidence="18">
    <location>
        <begin position="522"/>
        <end position="538"/>
    </location>
</feature>
<keyword evidence="10" id="KW-0769">Symport</keyword>
<feature type="transmembrane region" description="Helical" evidence="18">
    <location>
        <begin position="658"/>
        <end position="682"/>
    </location>
</feature>
<name>A0A811LE63_9BILA</name>
<feature type="transmembrane region" description="Helical" evidence="18">
    <location>
        <begin position="282"/>
        <end position="301"/>
    </location>
</feature>
<evidence type="ECO:0000256" key="18">
    <source>
        <dbReference type="SAM" id="Phobius"/>
    </source>
</evidence>
<protein>
    <recommendedName>
        <fullName evidence="19">Sodium/calcium exchanger membrane region domain-containing protein</fullName>
    </recommendedName>
</protein>
<evidence type="ECO:0000313" key="21">
    <source>
        <dbReference type="Proteomes" id="UP000614601"/>
    </source>
</evidence>
<evidence type="ECO:0000256" key="12">
    <source>
        <dbReference type="ARBA" id="ARBA00022989"/>
    </source>
</evidence>
<keyword evidence="11" id="KW-0630">Potassium</keyword>
<evidence type="ECO:0000256" key="6">
    <source>
        <dbReference type="ARBA" id="ARBA00022568"/>
    </source>
</evidence>
<keyword evidence="6" id="KW-0109">Calcium transport</keyword>
<feature type="domain" description="Sodium/calcium exchanger membrane region" evidence="19">
    <location>
        <begin position="185"/>
        <end position="323"/>
    </location>
</feature>
<evidence type="ECO:0000256" key="4">
    <source>
        <dbReference type="ARBA" id="ARBA00022449"/>
    </source>
</evidence>
<dbReference type="FunFam" id="1.20.1420.30:FF:000004">
    <property type="entry name" value="Sodium/potassium/calcium exchanger 2 isoform 1"/>
    <property type="match status" value="1"/>
</dbReference>
<keyword evidence="16" id="KW-0739">Sodium transport</keyword>
<evidence type="ECO:0000256" key="17">
    <source>
        <dbReference type="SAM" id="MobiDB-lite"/>
    </source>
</evidence>
<comment type="subcellular location">
    <subcellularLocation>
        <location evidence="1">Membrane</location>
        <topology evidence="1">Multi-pass membrane protein</topology>
    </subcellularLocation>
</comment>
<dbReference type="PANTHER" id="PTHR10846:SF72">
    <property type="entry name" value="SODIUM_POTASSIUM_CALCIUM EXCHANGER NCKX30C"/>
    <property type="match status" value="1"/>
</dbReference>
<feature type="region of interest" description="Disordered" evidence="17">
    <location>
        <begin position="485"/>
        <end position="506"/>
    </location>
</feature>
<evidence type="ECO:0000256" key="2">
    <source>
        <dbReference type="ARBA" id="ARBA00005364"/>
    </source>
</evidence>
<keyword evidence="14" id="KW-0406">Ion transport</keyword>
<feature type="region of interest" description="Disordered" evidence="17">
    <location>
        <begin position="419"/>
        <end position="447"/>
    </location>
</feature>
<keyword evidence="8" id="KW-0732">Signal</keyword>
<keyword evidence="4" id="KW-0050">Antiport</keyword>
<dbReference type="NCBIfam" id="TIGR00367">
    <property type="entry name" value="calcium/sodium antiporter"/>
    <property type="match status" value="1"/>
</dbReference>
<comment type="similarity">
    <text evidence="2">Belongs to the Ca(2+):cation antiporter (CaCA) (TC 2.A.19) family. SLC24A subfamily.</text>
</comment>
<dbReference type="AlphaFoldDB" id="A0A811LE63"/>
<sequence length="722" mass="81353">MTNLHRIKLFMHHRRKIERRLMTWLLLCGLTMIVFYVVLVVGTGAYIFYSQFLSKTTVLQLQQQFQFREDPIVKLLADDVNQLEVDEGNNVVVNRRPADVGFNRMLRMRRLLNYERSRAKREVDFTEFLINKTVVSDQSARVKRTSCSEQALGHVYSTDADDVFPDDLFTLAQRRNGAIILHFCGLCYMFVALAIVCDEFFVPALGVVTQELDISDDVAGATFMAAGGSAPEFFTSLFGVFITQNNVGVGTIVGSATFNILCVLAFCCLFSRQVLHLKWWPMFRDMSFYVLALFVLLMFFRDEQVDWIEALCLFMIYILYGIFMKYNEFFEKLSGRLISGRSVITPQQQLVKIESSSNGLHLPDSPTNESTMKVERNIPVLHSGAMFRTGLMHMALEDMEIASDTSSLPGGVSVFSSQHELTPRPRLVKTKSQPSITPLKLKPPRAAKPRSVAASAIDLDRVSVASSAWSNSTAAIGSVHLANGNGNSHVNTKKEPVNKPKPEDEIEKPVDISWPTTNRKRLVYIMLIPIMIPLYITLPDVKKPGRQKFVIWTFFGSILWIAFYSYLMVWWANTIGSTLGMPNEIMGLTILAAGTSIPDLITSIIVARKGLGDMAVSSSIGSNLFDVCVGLPFPWLLKFFIDSVFYSRYQTISIISNGLICSLGMLFSMLVILYISVWAFGWRMNKKFGFTMITSYVAMCILSVLLELDIVLCPLRRLTHNC</sequence>
<feature type="transmembrane region" description="Helical" evidence="18">
    <location>
        <begin position="218"/>
        <end position="242"/>
    </location>
</feature>
<feature type="transmembrane region" description="Helical" evidence="18">
    <location>
        <begin position="585"/>
        <end position="607"/>
    </location>
</feature>
<reference evidence="20" key="1">
    <citation type="submission" date="2020-09" db="EMBL/GenBank/DDBJ databases">
        <authorList>
            <person name="Kikuchi T."/>
        </authorList>
    </citation>
    <scope>NUCLEOTIDE SEQUENCE</scope>
    <source>
        <strain evidence="20">SH1</strain>
    </source>
</reference>
<keyword evidence="21" id="KW-1185">Reference proteome</keyword>
<dbReference type="Gene3D" id="1.20.1420.30">
    <property type="entry name" value="NCX, central ion-binding region"/>
    <property type="match status" value="2"/>
</dbReference>
<dbReference type="PANTHER" id="PTHR10846">
    <property type="entry name" value="SODIUM/POTASSIUM/CALCIUM EXCHANGER"/>
    <property type="match status" value="1"/>
</dbReference>
<gene>
    <name evidence="20" type="ORF">BOKJ2_LOCUS11532</name>
</gene>
<evidence type="ECO:0000256" key="9">
    <source>
        <dbReference type="ARBA" id="ARBA00022837"/>
    </source>
</evidence>
<evidence type="ECO:0000256" key="3">
    <source>
        <dbReference type="ARBA" id="ARBA00022448"/>
    </source>
</evidence>
<evidence type="ECO:0000256" key="7">
    <source>
        <dbReference type="ARBA" id="ARBA00022692"/>
    </source>
</evidence>
<proteinExistence type="inferred from homology"/>
<dbReference type="OrthoDB" id="2127281at2759"/>
<evidence type="ECO:0000256" key="13">
    <source>
        <dbReference type="ARBA" id="ARBA00023053"/>
    </source>
</evidence>
<evidence type="ECO:0000259" key="19">
    <source>
        <dbReference type="Pfam" id="PF01699"/>
    </source>
</evidence>
<dbReference type="EMBL" id="CAJFCW020000005">
    <property type="protein sequence ID" value="CAG9120748.1"/>
    <property type="molecule type" value="Genomic_DNA"/>
</dbReference>
<comment type="caution">
    <text evidence="20">The sequence shown here is derived from an EMBL/GenBank/DDBJ whole genome shotgun (WGS) entry which is preliminary data.</text>
</comment>
<organism evidence="20 21">
    <name type="scientific">Bursaphelenchus okinawaensis</name>
    <dbReference type="NCBI Taxonomy" id="465554"/>
    <lineage>
        <taxon>Eukaryota</taxon>
        <taxon>Metazoa</taxon>
        <taxon>Ecdysozoa</taxon>
        <taxon>Nematoda</taxon>
        <taxon>Chromadorea</taxon>
        <taxon>Rhabditida</taxon>
        <taxon>Tylenchina</taxon>
        <taxon>Tylenchomorpha</taxon>
        <taxon>Aphelenchoidea</taxon>
        <taxon>Aphelenchoididae</taxon>
        <taxon>Bursaphelenchus</taxon>
    </lineage>
</organism>
<keyword evidence="15 18" id="KW-0472">Membrane</keyword>
<evidence type="ECO:0000256" key="15">
    <source>
        <dbReference type="ARBA" id="ARBA00023136"/>
    </source>
</evidence>
<evidence type="ECO:0000256" key="8">
    <source>
        <dbReference type="ARBA" id="ARBA00022729"/>
    </source>
</evidence>
<dbReference type="InterPro" id="IPR004837">
    <property type="entry name" value="NaCa_Exmemb"/>
</dbReference>
<evidence type="ECO:0000313" key="20">
    <source>
        <dbReference type="EMBL" id="CAD5225345.1"/>
    </source>
</evidence>
<keyword evidence="5" id="KW-0633">Potassium transport</keyword>
<dbReference type="GO" id="GO:0005262">
    <property type="term" value="F:calcium channel activity"/>
    <property type="evidence" value="ECO:0007669"/>
    <property type="project" value="TreeGrafter"/>
</dbReference>
<feature type="transmembrane region" description="Helical" evidence="18">
    <location>
        <begin position="619"/>
        <end position="637"/>
    </location>
</feature>
<feature type="transmembrane region" description="Helical" evidence="18">
    <location>
        <begin position="248"/>
        <end position="270"/>
    </location>
</feature>
<keyword evidence="3" id="KW-0813">Transport</keyword>
<evidence type="ECO:0000256" key="10">
    <source>
        <dbReference type="ARBA" id="ARBA00022847"/>
    </source>
</evidence>
<feature type="domain" description="Sodium/calcium exchanger membrane region" evidence="19">
    <location>
        <begin position="550"/>
        <end position="703"/>
    </location>
</feature>